<dbReference type="NCBIfam" id="TIGR02490">
    <property type="entry name" value="flgF"/>
    <property type="match status" value="1"/>
</dbReference>
<evidence type="ECO:0000259" key="8">
    <source>
        <dbReference type="Pfam" id="PF06429"/>
    </source>
</evidence>
<reference evidence="10" key="1">
    <citation type="submission" date="2021-03" db="EMBL/GenBank/DDBJ databases">
        <title>Comamonas denitrificans.</title>
        <authorList>
            <person name="Finster K."/>
        </authorList>
    </citation>
    <scope>NUCLEOTIDE SEQUENCE</scope>
    <source>
        <strain evidence="10">MM2021_4</strain>
    </source>
</reference>
<gene>
    <name evidence="10" type="primary">flgF</name>
    <name evidence="10" type="ORF">J1777_13240</name>
</gene>
<keyword evidence="10" id="KW-0282">Flagellum</keyword>
<dbReference type="AlphaFoldDB" id="A0A939H2Q3"/>
<proteinExistence type="inferred from homology"/>
<evidence type="ECO:0000256" key="5">
    <source>
        <dbReference type="ARBA" id="ARBA00040228"/>
    </source>
</evidence>
<dbReference type="PANTHER" id="PTHR30435:SF18">
    <property type="entry name" value="FLAGELLAR BASAL-BODY ROD PROTEIN FLGF"/>
    <property type="match status" value="1"/>
</dbReference>
<feature type="domain" description="Flagellar basal-body/hook protein C-terminal" evidence="8">
    <location>
        <begin position="197"/>
        <end position="241"/>
    </location>
</feature>
<evidence type="ECO:0000256" key="1">
    <source>
        <dbReference type="ARBA" id="ARBA00004117"/>
    </source>
</evidence>
<dbReference type="Pfam" id="PF06429">
    <property type="entry name" value="Flg_bbr_C"/>
    <property type="match status" value="1"/>
</dbReference>
<dbReference type="EMBL" id="JAFNME010000044">
    <property type="protein sequence ID" value="MBO1250778.1"/>
    <property type="molecule type" value="Genomic_DNA"/>
</dbReference>
<keyword evidence="11" id="KW-1185">Reference proteome</keyword>
<accession>A0A939H2Q3</accession>
<evidence type="ECO:0000313" key="11">
    <source>
        <dbReference type="Proteomes" id="UP000664731"/>
    </source>
</evidence>
<evidence type="ECO:0000256" key="6">
    <source>
        <dbReference type="RuleBase" id="RU362116"/>
    </source>
</evidence>
<dbReference type="InterPro" id="IPR053967">
    <property type="entry name" value="LlgE_F_G-like_D1"/>
</dbReference>
<keyword evidence="10" id="KW-0969">Cilium</keyword>
<sequence>MDRMIYTTMTGANAAMQRQAILSNNLANATTTGFRAELTTFRSVPLEGAGSSTRVFGLDATSGYSDEPGTAITTGKPTDVMARGNAWFAVQGLDGLEAYTRNGALEVNDQGQLMTANGLPILSDGGTPIDVPQNAKVSFGADGTISATEPGQDPINIGRLKMITPEAGAPLVRGDDGLYRAADGNPLPTDATARLADGVLEGSNVNAVGTMVDMIAAARQFEAQMKLLTTAETNDKTAAQLLGLNG</sequence>
<dbReference type="InterPro" id="IPR010930">
    <property type="entry name" value="Flg_bb/hook_C_dom"/>
</dbReference>
<dbReference type="InterPro" id="IPR012836">
    <property type="entry name" value="FlgF"/>
</dbReference>
<keyword evidence="3 6" id="KW-0975">Bacterial flagellum</keyword>
<dbReference type="InterPro" id="IPR001444">
    <property type="entry name" value="Flag_bb_rod_N"/>
</dbReference>
<dbReference type="Proteomes" id="UP000664731">
    <property type="component" value="Unassembled WGS sequence"/>
</dbReference>
<evidence type="ECO:0000259" key="7">
    <source>
        <dbReference type="Pfam" id="PF00460"/>
    </source>
</evidence>
<dbReference type="GO" id="GO:0030694">
    <property type="term" value="C:bacterial-type flagellum basal body, rod"/>
    <property type="evidence" value="ECO:0007669"/>
    <property type="project" value="UniProtKB-UniRule"/>
</dbReference>
<feature type="domain" description="Flagellar hook protein FlgE/F/G-like D1" evidence="9">
    <location>
        <begin position="83"/>
        <end position="147"/>
    </location>
</feature>
<dbReference type="NCBIfam" id="TIGR03506">
    <property type="entry name" value="FlgEFG_subfam"/>
    <property type="match status" value="1"/>
</dbReference>
<name>A0A939H2Q3_9BURK</name>
<evidence type="ECO:0000256" key="3">
    <source>
        <dbReference type="ARBA" id="ARBA00023143"/>
    </source>
</evidence>
<dbReference type="Pfam" id="PF22692">
    <property type="entry name" value="LlgE_F_G_D1"/>
    <property type="match status" value="1"/>
</dbReference>
<feature type="domain" description="Flagellar basal body rod protein N-terminal" evidence="7">
    <location>
        <begin position="5"/>
        <end position="35"/>
    </location>
</feature>
<evidence type="ECO:0000259" key="9">
    <source>
        <dbReference type="Pfam" id="PF22692"/>
    </source>
</evidence>
<dbReference type="RefSeq" id="WP_207576162.1">
    <property type="nucleotide sequence ID" value="NZ_JAFNME010000044.1"/>
</dbReference>
<comment type="subcellular location">
    <subcellularLocation>
        <location evidence="1 6">Bacterial flagellum basal body</location>
    </subcellularLocation>
</comment>
<comment type="caution">
    <text evidence="10">The sequence shown here is derived from an EMBL/GenBank/DDBJ whole genome shotgun (WGS) entry which is preliminary data.</text>
</comment>
<dbReference type="Pfam" id="PF00460">
    <property type="entry name" value="Flg_bb_rod"/>
    <property type="match status" value="1"/>
</dbReference>
<protein>
    <recommendedName>
        <fullName evidence="5 6">Flagellar basal-body rod protein FlgF</fullName>
    </recommendedName>
</protein>
<organism evidence="10 11">
    <name type="scientific">Comamonas denitrificans</name>
    <dbReference type="NCBI Taxonomy" id="117506"/>
    <lineage>
        <taxon>Bacteria</taxon>
        <taxon>Pseudomonadati</taxon>
        <taxon>Pseudomonadota</taxon>
        <taxon>Betaproteobacteria</taxon>
        <taxon>Burkholderiales</taxon>
        <taxon>Comamonadaceae</taxon>
        <taxon>Comamonas</taxon>
    </lineage>
</organism>
<keyword evidence="10" id="KW-0966">Cell projection</keyword>
<dbReference type="InterPro" id="IPR037925">
    <property type="entry name" value="FlgE/F/G-like"/>
</dbReference>
<comment type="subunit">
    <text evidence="4 6">The basal body constitutes a major portion of the flagellar organelle and consists of five rings (E,L,P,S, and M) mounted on a central rod. The rod consists of about 26 subunits of FlgG in the distal portion, and FlgB, FlgC and FlgF are thought to build up the proximal portion of the rod with about 6 subunits each.</text>
</comment>
<dbReference type="PANTHER" id="PTHR30435">
    <property type="entry name" value="FLAGELLAR PROTEIN"/>
    <property type="match status" value="1"/>
</dbReference>
<dbReference type="GO" id="GO:0071978">
    <property type="term" value="P:bacterial-type flagellum-dependent swarming motility"/>
    <property type="evidence" value="ECO:0007669"/>
    <property type="project" value="TreeGrafter"/>
</dbReference>
<dbReference type="InterPro" id="IPR020013">
    <property type="entry name" value="Flagellar_FlgE/F/G"/>
</dbReference>
<comment type="similarity">
    <text evidence="2 6">Belongs to the flagella basal body rod proteins family.</text>
</comment>
<evidence type="ECO:0000256" key="4">
    <source>
        <dbReference type="ARBA" id="ARBA00038560"/>
    </source>
</evidence>
<dbReference type="NCBIfam" id="NF009280">
    <property type="entry name" value="PRK12640.1"/>
    <property type="match status" value="1"/>
</dbReference>
<evidence type="ECO:0000256" key="2">
    <source>
        <dbReference type="ARBA" id="ARBA00009677"/>
    </source>
</evidence>
<evidence type="ECO:0000313" key="10">
    <source>
        <dbReference type="EMBL" id="MBO1250778.1"/>
    </source>
</evidence>
<dbReference type="SUPFAM" id="SSF117143">
    <property type="entry name" value="Flagellar hook protein flgE"/>
    <property type="match status" value="1"/>
</dbReference>